<dbReference type="AlphaFoldDB" id="A0A7V3RE60"/>
<dbReference type="GO" id="GO:0003676">
    <property type="term" value="F:nucleic acid binding"/>
    <property type="evidence" value="ECO:0007669"/>
    <property type="project" value="InterPro"/>
</dbReference>
<evidence type="ECO:0000313" key="2">
    <source>
        <dbReference type="EMBL" id="HGE74917.1"/>
    </source>
</evidence>
<dbReference type="EMBL" id="DTPE01000092">
    <property type="protein sequence ID" value="HGE74917.1"/>
    <property type="molecule type" value="Genomic_DNA"/>
</dbReference>
<dbReference type="InterPro" id="IPR051319">
    <property type="entry name" value="Oligoribo/pAp-PDE_c-di-AMP_PDE"/>
</dbReference>
<gene>
    <name evidence="2" type="ORF">ENX73_02185</name>
</gene>
<accession>A0A7V3RE60</accession>
<comment type="caution">
    <text evidence="2">The sequence shown here is derived from an EMBL/GenBank/DDBJ whole genome shotgun (WGS) entry which is preliminary data.</text>
</comment>
<dbReference type="InterPro" id="IPR003156">
    <property type="entry name" value="DHHA1_dom"/>
</dbReference>
<evidence type="ECO:0000259" key="1">
    <source>
        <dbReference type="Pfam" id="PF02272"/>
    </source>
</evidence>
<dbReference type="PANTHER" id="PTHR47618">
    <property type="entry name" value="BIFUNCTIONAL OLIGORIBONUCLEASE AND PAP PHOSPHATASE NRNA"/>
    <property type="match status" value="1"/>
</dbReference>
<organism evidence="2">
    <name type="scientific">Mesoaciditoga lauensis</name>
    <dbReference type="NCBI Taxonomy" id="1495039"/>
    <lineage>
        <taxon>Bacteria</taxon>
        <taxon>Thermotogati</taxon>
        <taxon>Thermotogota</taxon>
        <taxon>Thermotogae</taxon>
        <taxon>Mesoaciditogales</taxon>
        <taxon>Mesoaciditogaceae</taxon>
        <taxon>Mesoaciditoga</taxon>
    </lineage>
</organism>
<proteinExistence type="predicted"/>
<dbReference type="Pfam" id="PF02272">
    <property type="entry name" value="DHHA1"/>
    <property type="match status" value="1"/>
</dbReference>
<dbReference type="SUPFAM" id="SSF64182">
    <property type="entry name" value="DHH phosphoesterases"/>
    <property type="match status" value="1"/>
</dbReference>
<dbReference type="PANTHER" id="PTHR47618:SF1">
    <property type="entry name" value="BIFUNCTIONAL OLIGORIBONUCLEASE AND PAP PHOSPHATASE NRNA"/>
    <property type="match status" value="1"/>
</dbReference>
<dbReference type="Gene3D" id="3.90.1640.10">
    <property type="entry name" value="inorganic pyrophosphatase (n-terminal core)"/>
    <property type="match status" value="1"/>
</dbReference>
<dbReference type="InterPro" id="IPR038763">
    <property type="entry name" value="DHH_sf"/>
</dbReference>
<protein>
    <submittedName>
        <fullName evidence="2">Bifunctional oligoribonuclease/PAP phosphatase NrnA</fullName>
    </submittedName>
</protein>
<feature type="domain" description="DHHA1" evidence="1">
    <location>
        <begin position="197"/>
        <end position="281"/>
    </location>
</feature>
<dbReference type="Gene3D" id="3.10.310.30">
    <property type="match status" value="1"/>
</dbReference>
<sequence>MSSVATLTLALRKIGKVAEGCIADHIPWFYYDIEGVSEIKSLDELRNYEYDTSVTVDASEISRIGDGALLLKNGKPDIVIDHHRTNSGFGEIDFYDSAYAASAVIIYEINKKLGIEYDQKLSEINLLGIATDTGFFKYSNTDAKAFRYSAELIEKGARIQKISSAVLEHKSFKELKLFSEMLNTLRVEEGKIAWAYVSAEMLERNDCTEEETGGFVGEVRAIYGIEVAIFFIEWPKNQINISFRSKEYVDVSEIAVSFGGGGHIRASGCSIKDATLEETMNMVLTRTKESLKKYEVLNLK</sequence>
<name>A0A7V3RE60_9BACT</name>
<reference evidence="2" key="1">
    <citation type="journal article" date="2020" name="mSystems">
        <title>Genome- and Community-Level Interaction Insights into Carbon Utilization and Element Cycling Functions of Hydrothermarchaeota in Hydrothermal Sediment.</title>
        <authorList>
            <person name="Zhou Z."/>
            <person name="Liu Y."/>
            <person name="Xu W."/>
            <person name="Pan J."/>
            <person name="Luo Z.H."/>
            <person name="Li M."/>
        </authorList>
    </citation>
    <scope>NUCLEOTIDE SEQUENCE [LARGE SCALE GENOMIC DNA]</scope>
    <source>
        <strain evidence="2">SpSt-966</strain>
    </source>
</reference>